<dbReference type="GO" id="GO:0005737">
    <property type="term" value="C:cytoplasm"/>
    <property type="evidence" value="ECO:0007669"/>
    <property type="project" value="TreeGrafter"/>
</dbReference>
<keyword evidence="2" id="KW-0479">Metal-binding</keyword>
<dbReference type="PROSITE" id="PS00018">
    <property type="entry name" value="EF_HAND_1"/>
    <property type="match status" value="1"/>
</dbReference>
<dbReference type="InterPro" id="IPR002048">
    <property type="entry name" value="EF_hand_dom"/>
</dbReference>
<dbReference type="PANTHER" id="PTHR11639:SF119">
    <property type="entry name" value="PROTEIN S100"/>
    <property type="match status" value="1"/>
</dbReference>
<dbReference type="PROSITE" id="PS00303">
    <property type="entry name" value="S100_CABP"/>
    <property type="match status" value="1"/>
</dbReference>
<dbReference type="GO" id="GO:0005509">
    <property type="term" value="F:calcium ion binding"/>
    <property type="evidence" value="ECO:0007669"/>
    <property type="project" value="InterPro"/>
</dbReference>
<evidence type="ECO:0000256" key="1">
    <source>
        <dbReference type="ARBA" id="ARBA00007323"/>
    </source>
</evidence>
<dbReference type="GO" id="GO:0046914">
    <property type="term" value="F:transition metal ion binding"/>
    <property type="evidence" value="ECO:0007669"/>
    <property type="project" value="InterPro"/>
</dbReference>
<dbReference type="SMART" id="SM00054">
    <property type="entry name" value="EFh"/>
    <property type="match status" value="2"/>
</dbReference>
<dbReference type="PROSITE" id="PS50222">
    <property type="entry name" value="EF_HAND_2"/>
    <property type="match status" value="1"/>
</dbReference>
<dbReference type="AlphaFoldDB" id="A0A6A4TPF4"/>
<dbReference type="InterPro" id="IPR034325">
    <property type="entry name" value="S-100_dom"/>
</dbReference>
<dbReference type="GO" id="GO:0048306">
    <property type="term" value="F:calcium-dependent protein binding"/>
    <property type="evidence" value="ECO:0007669"/>
    <property type="project" value="TreeGrafter"/>
</dbReference>
<comment type="caution">
    <text evidence="5">The sequence shown here is derived from an EMBL/GenBank/DDBJ whole genome shotgun (WGS) entry which is preliminary data.</text>
</comment>
<dbReference type="InterPro" id="IPR018247">
    <property type="entry name" value="EF_Hand_1_Ca_BS"/>
</dbReference>
<gene>
    <name evidence="5" type="ORF">F2P81_001949</name>
</gene>
<dbReference type="InterPro" id="IPR001751">
    <property type="entry name" value="S100/CaBP7/8-like_CS"/>
</dbReference>
<reference evidence="5 6" key="1">
    <citation type="submission" date="2019-06" db="EMBL/GenBank/DDBJ databases">
        <title>Draft genomes of female and male turbot (Scophthalmus maximus).</title>
        <authorList>
            <person name="Xu H."/>
            <person name="Xu X.-W."/>
            <person name="Shao C."/>
            <person name="Chen S."/>
        </authorList>
    </citation>
    <scope>NUCLEOTIDE SEQUENCE [LARGE SCALE GENOMIC DNA]</scope>
    <source>
        <strain evidence="5">Ysfricsl-2016a</strain>
        <tissue evidence="5">Blood</tissue>
    </source>
</reference>
<organism evidence="5 6">
    <name type="scientific">Scophthalmus maximus</name>
    <name type="common">Turbot</name>
    <name type="synonym">Psetta maxima</name>
    <dbReference type="NCBI Taxonomy" id="52904"/>
    <lineage>
        <taxon>Eukaryota</taxon>
        <taxon>Metazoa</taxon>
        <taxon>Chordata</taxon>
        <taxon>Craniata</taxon>
        <taxon>Vertebrata</taxon>
        <taxon>Euteleostomi</taxon>
        <taxon>Actinopterygii</taxon>
        <taxon>Neopterygii</taxon>
        <taxon>Teleostei</taxon>
        <taxon>Neoteleostei</taxon>
        <taxon>Acanthomorphata</taxon>
        <taxon>Carangaria</taxon>
        <taxon>Pleuronectiformes</taxon>
        <taxon>Pleuronectoidei</taxon>
        <taxon>Scophthalmidae</taxon>
        <taxon>Scophthalmus</taxon>
    </lineage>
</organism>
<dbReference type="CDD" id="cd00213">
    <property type="entry name" value="S-100"/>
    <property type="match status" value="1"/>
</dbReference>
<evidence type="ECO:0000313" key="5">
    <source>
        <dbReference type="EMBL" id="KAF0045420.1"/>
    </source>
</evidence>
<evidence type="ECO:0000256" key="3">
    <source>
        <dbReference type="ARBA" id="ARBA00022837"/>
    </source>
</evidence>
<proteinExistence type="inferred from homology"/>
<dbReference type="Proteomes" id="UP000438429">
    <property type="component" value="Unassembled WGS sequence"/>
</dbReference>
<dbReference type="PANTHER" id="PTHR11639">
    <property type="entry name" value="S100 CALCIUM-BINDING PROTEIN"/>
    <property type="match status" value="1"/>
</dbReference>
<accession>A0A6A4TPF4</accession>
<evidence type="ECO:0000313" key="6">
    <source>
        <dbReference type="Proteomes" id="UP000438429"/>
    </source>
</evidence>
<dbReference type="Gene3D" id="1.10.238.10">
    <property type="entry name" value="EF-hand"/>
    <property type="match status" value="2"/>
</dbReference>
<evidence type="ECO:0000259" key="4">
    <source>
        <dbReference type="PROSITE" id="PS50222"/>
    </source>
</evidence>
<dbReference type="SUPFAM" id="SSF47473">
    <property type="entry name" value="EF-hand"/>
    <property type="match status" value="1"/>
</dbReference>
<name>A0A6A4TPF4_SCOMX</name>
<dbReference type="EMBL" id="VEVO01000002">
    <property type="protein sequence ID" value="KAF0045420.1"/>
    <property type="molecule type" value="Genomic_DNA"/>
</dbReference>
<feature type="domain" description="EF-hand" evidence="4">
    <location>
        <begin position="125"/>
        <end position="160"/>
    </location>
</feature>
<keyword evidence="3" id="KW-0106">Calcium</keyword>
<comment type="similarity">
    <text evidence="1">Belongs to the S-100 family.</text>
</comment>
<dbReference type="InterPro" id="IPR011992">
    <property type="entry name" value="EF-hand-dom_pair"/>
</dbReference>
<sequence length="175" mass="19175">MLERTLANPAAADQLMSSLDKNNDGELHFLESWQMIGHLACKPAAKVALALPQITTRFSSLKNQSGQLALPHMHTGLLVPTDMESAIKTLVTTFLSSSKGKENLDSKSFQKLISSQFGSMMENAQDKEAVDKVMGDLDSNNDGEVDFTEFIILVGALTVACNDFFLEFNEKSETK</sequence>
<evidence type="ECO:0000256" key="2">
    <source>
        <dbReference type="ARBA" id="ARBA00022723"/>
    </source>
</evidence>
<protein>
    <recommendedName>
        <fullName evidence="4">EF-hand domain-containing protein</fullName>
    </recommendedName>
</protein>